<dbReference type="InterPro" id="IPR044524">
    <property type="entry name" value="Isoase_HisA-like"/>
</dbReference>
<evidence type="ECO:0000256" key="5">
    <source>
        <dbReference type="RuleBase" id="RU003657"/>
    </source>
</evidence>
<dbReference type="PANTHER" id="PTHR43090:SF2">
    <property type="entry name" value="1-(5-PHOSPHORIBOSYL)-5-[(5-PHOSPHORIBOSYLAMINO)METHYLIDENEAMINO] IMIDAZOLE-4-CARBOXAMIDE ISOMERASE"/>
    <property type="match status" value="1"/>
</dbReference>
<dbReference type="Gene3D" id="3.20.20.70">
    <property type="entry name" value="Aldolase class I"/>
    <property type="match status" value="1"/>
</dbReference>
<comment type="pathway">
    <text evidence="4">Amino-acid biosynthesis.</text>
</comment>
<dbReference type="PANTHER" id="PTHR43090">
    <property type="entry name" value="1-(5-PHOSPHORIBOSYL)-5-[(5-PHOSPHORIBOSYLAMINO)METHYLIDENEAMINO] IMIDAZOLE-4-CARBOXAMIDE ISOMERASE"/>
    <property type="match status" value="1"/>
</dbReference>
<organism evidence="6 7">
    <name type="scientific">Dermabacter vaginalis</name>
    <dbReference type="NCBI Taxonomy" id="1630135"/>
    <lineage>
        <taxon>Bacteria</taxon>
        <taxon>Bacillati</taxon>
        <taxon>Actinomycetota</taxon>
        <taxon>Actinomycetes</taxon>
        <taxon>Micrococcales</taxon>
        <taxon>Dermabacteraceae</taxon>
        <taxon>Dermabacter</taxon>
    </lineage>
</organism>
<evidence type="ECO:0000256" key="3">
    <source>
        <dbReference type="ARBA" id="ARBA00023102"/>
    </source>
</evidence>
<dbReference type="Proteomes" id="UP000323865">
    <property type="component" value="Chromosome"/>
</dbReference>
<evidence type="ECO:0000256" key="1">
    <source>
        <dbReference type="ARBA" id="ARBA00009667"/>
    </source>
</evidence>
<dbReference type="GO" id="GO:0004640">
    <property type="term" value="F:phosphoribosylanthranilate isomerase activity"/>
    <property type="evidence" value="ECO:0007669"/>
    <property type="project" value="UniProtKB-EC"/>
</dbReference>
<dbReference type="InterPro" id="IPR013785">
    <property type="entry name" value="Aldolase_TIM"/>
</dbReference>
<keyword evidence="2 5" id="KW-0028">Amino-acid biosynthesis</keyword>
<dbReference type="RefSeq" id="WP_150332922.1">
    <property type="nucleotide sequence ID" value="NZ_CP044108.1"/>
</dbReference>
<evidence type="ECO:0000256" key="2">
    <source>
        <dbReference type="ARBA" id="ARBA00022605"/>
    </source>
</evidence>
<dbReference type="EC" id="5.3.1.16" evidence="6"/>
<sequence>MPRFELLPAVDIAGGTLARAPRATGELNPLDVARSFALDGAEWLHLADLDRAFDRGANASLLADIVREASTLGVRTQYSGGIDTADALDTALASGCARVNLSSAALANRDFVSDAIRTHGERIAVCVDVRGGTVHPRGAKHPVGELDDILAFLSNAGCARLILTDVERDGALSGPPLALLERVSHGSCGDIIASGGAANLGDIEALVRLTTFTRVRGAIVGRALLEGRFTLPEALERVRKVENHGAAQPSERTP</sequence>
<dbReference type="Pfam" id="PF00977">
    <property type="entry name" value="His_biosynth"/>
    <property type="match status" value="1"/>
</dbReference>
<evidence type="ECO:0000256" key="4">
    <source>
        <dbReference type="ARBA" id="ARBA00029440"/>
    </source>
</evidence>
<evidence type="ECO:0000313" key="6">
    <source>
        <dbReference type="EMBL" id="QEU11462.1"/>
    </source>
</evidence>
<keyword evidence="3 5" id="KW-0368">Histidine biosynthesis</keyword>
<name>A0ABX6A2R8_9MICO</name>
<evidence type="ECO:0000313" key="7">
    <source>
        <dbReference type="Proteomes" id="UP000323865"/>
    </source>
</evidence>
<dbReference type="InterPro" id="IPR006062">
    <property type="entry name" value="His_biosynth"/>
</dbReference>
<dbReference type="GO" id="GO:0003949">
    <property type="term" value="F:1-(5-phosphoribosyl)-5-[(5-phosphoribosylamino)methylideneamino]imidazole-4-carboxamide isomerase activity"/>
    <property type="evidence" value="ECO:0007669"/>
    <property type="project" value="UniProtKB-EC"/>
</dbReference>
<accession>A0ABX6A2R8</accession>
<proteinExistence type="inferred from homology"/>
<dbReference type="InterPro" id="IPR011060">
    <property type="entry name" value="RibuloseP-bd_barrel"/>
</dbReference>
<gene>
    <name evidence="6" type="ORF">FOB48_03550</name>
</gene>
<dbReference type="EMBL" id="CP044108">
    <property type="protein sequence ID" value="QEU11462.1"/>
    <property type="molecule type" value="Genomic_DNA"/>
</dbReference>
<protein>
    <submittedName>
        <fullName evidence="6">Bifunctional 1-(5-phosphoribosyl)-5-((5-phosphoribosylamino)methylideneamino)imidazole-4-carboxamide isomerase/phosphoribosylanthranilate isomerase PriA</fullName>
        <ecNumber evidence="6">5.3.1.16</ecNumber>
        <ecNumber evidence="6">5.3.1.24</ecNumber>
    </submittedName>
</protein>
<dbReference type="EC" id="5.3.1.24" evidence="6"/>
<reference evidence="6 7" key="1">
    <citation type="submission" date="2019-09" db="EMBL/GenBank/DDBJ databases">
        <title>FDA dAtabase for Regulatory Grade micrObial Sequences (FDA-ARGOS): Supporting development and validation of Infectious Disease Dx tests.</title>
        <authorList>
            <person name="Sciortino C."/>
            <person name="Tallon L."/>
            <person name="Sadzewicz L."/>
            <person name="Vavikolanu K."/>
            <person name="Mehta A."/>
            <person name="Aluvathingal J."/>
            <person name="Nadendla S."/>
            <person name="Nandy P."/>
            <person name="Geyer C."/>
            <person name="Yan Y."/>
            <person name="Sichtig H."/>
        </authorList>
    </citation>
    <scope>NUCLEOTIDE SEQUENCE [LARGE SCALE GENOMIC DNA]</scope>
    <source>
        <strain evidence="6 7">FDAARGOS_640</strain>
    </source>
</reference>
<keyword evidence="7" id="KW-1185">Reference proteome</keyword>
<dbReference type="SUPFAM" id="SSF51366">
    <property type="entry name" value="Ribulose-phoshate binding barrel"/>
    <property type="match status" value="1"/>
</dbReference>
<comment type="similarity">
    <text evidence="1 5">Belongs to the HisA/HisF family.</text>
</comment>
<keyword evidence="6" id="KW-0413">Isomerase</keyword>